<name>A0A3E2XJI1_9FIRM</name>
<dbReference type="OrthoDB" id="367237at2"/>
<dbReference type="Pfam" id="PF00753">
    <property type="entry name" value="Lactamase_B"/>
    <property type="match status" value="1"/>
</dbReference>
<dbReference type="Proteomes" id="UP000261231">
    <property type="component" value="Unassembled WGS sequence"/>
</dbReference>
<dbReference type="SMART" id="SM00849">
    <property type="entry name" value="Lactamase_B"/>
    <property type="match status" value="1"/>
</dbReference>
<dbReference type="PANTHER" id="PTHR23131:SF4">
    <property type="entry name" value="METALLO-BETA-LACTAMASE SUPERFAMILY POTEIN"/>
    <property type="match status" value="1"/>
</dbReference>
<dbReference type="PANTHER" id="PTHR23131">
    <property type="entry name" value="ENDORIBONUCLEASE LACTB2"/>
    <property type="match status" value="1"/>
</dbReference>
<dbReference type="InterPro" id="IPR001279">
    <property type="entry name" value="Metallo-B-lactamas"/>
</dbReference>
<evidence type="ECO:0000313" key="3">
    <source>
        <dbReference type="Proteomes" id="UP000261231"/>
    </source>
</evidence>
<evidence type="ECO:0000259" key="1">
    <source>
        <dbReference type="SMART" id="SM00849"/>
    </source>
</evidence>
<proteinExistence type="predicted"/>
<comment type="caution">
    <text evidence="2">The sequence shown here is derived from an EMBL/GenBank/DDBJ whole genome shotgun (WGS) entry which is preliminary data.</text>
</comment>
<dbReference type="CDD" id="cd07725">
    <property type="entry name" value="TTHA1429-like_MBL-fold"/>
    <property type="match status" value="1"/>
</dbReference>
<dbReference type="InterPro" id="IPR036866">
    <property type="entry name" value="RibonucZ/Hydroxyglut_hydro"/>
</dbReference>
<evidence type="ECO:0000313" key="2">
    <source>
        <dbReference type="EMBL" id="RGC43791.1"/>
    </source>
</evidence>
<dbReference type="AlphaFoldDB" id="A0A3E2XJI1"/>
<dbReference type="SUPFAM" id="SSF56281">
    <property type="entry name" value="Metallo-hydrolase/oxidoreductase"/>
    <property type="match status" value="1"/>
</dbReference>
<dbReference type="RefSeq" id="WP_117541545.1">
    <property type="nucleotide sequence ID" value="NZ_QVFD01000020.1"/>
</dbReference>
<accession>A0A3E2XJI1</accession>
<dbReference type="GO" id="GO:0016787">
    <property type="term" value="F:hydrolase activity"/>
    <property type="evidence" value="ECO:0007669"/>
    <property type="project" value="UniProtKB-KW"/>
</dbReference>
<organism evidence="2 3">
    <name type="scientific">Coprococcus catus</name>
    <dbReference type="NCBI Taxonomy" id="116085"/>
    <lineage>
        <taxon>Bacteria</taxon>
        <taxon>Bacillati</taxon>
        <taxon>Bacillota</taxon>
        <taxon>Clostridia</taxon>
        <taxon>Lachnospirales</taxon>
        <taxon>Lachnospiraceae</taxon>
        <taxon>Coprococcus</taxon>
    </lineage>
</organism>
<dbReference type="InterPro" id="IPR050662">
    <property type="entry name" value="Sec-metab_biosynth-thioest"/>
</dbReference>
<dbReference type="Gene3D" id="3.60.15.10">
    <property type="entry name" value="Ribonuclease Z/Hydroxyacylglutathione hydrolase-like"/>
    <property type="match status" value="1"/>
</dbReference>
<keyword evidence="2" id="KW-0378">Hydrolase</keyword>
<reference evidence="2 3" key="1">
    <citation type="submission" date="2018-08" db="EMBL/GenBank/DDBJ databases">
        <title>A genome reference for cultivated species of the human gut microbiota.</title>
        <authorList>
            <person name="Zou Y."/>
            <person name="Xue W."/>
            <person name="Luo G."/>
        </authorList>
    </citation>
    <scope>NUCLEOTIDE SEQUENCE [LARGE SCALE GENOMIC DNA]</scope>
    <source>
        <strain evidence="2 3">AM28-39</strain>
    </source>
</reference>
<dbReference type="InterPro" id="IPR036388">
    <property type="entry name" value="WH-like_DNA-bd_sf"/>
</dbReference>
<keyword evidence="3" id="KW-1185">Reference proteome</keyword>
<gene>
    <name evidence="2" type="ORF">DW747_14890</name>
</gene>
<sequence>MVEQLYHNPDIYRIYVPLPDNPLKYLNCYVLVSDGETLIIDTGFNRPECKQALFDGLDELQVDFTHTKLFLTHLHGDHSGLTEELTVRGVPVFMNAIDYNYLCQELASGGWQAMEQIFLSEGFPIEEIEKQKKGNQARLYSPHHPFPASKVSNSDLLTVGGITLRCIHTPGHTPGHTCLYIEEKEILFSGDHILFDITPNISVWRNVPYSLADYLESLQKIKCLKVSHTFPGHREFHGDIQDRIDALTLHHHARLKEILDAIDQHPDCTAYETAGRISWSARGRAWEDFSPNQKWFAMGETLAHIKWLSDRGAISSTRPLSLNMPTIQNTPAKETAENRYRALCHSSDLFFYSQRFSDDDFCEHVTHYA</sequence>
<protein>
    <submittedName>
        <fullName evidence="2">MBL fold metallo-hydrolase</fullName>
    </submittedName>
</protein>
<dbReference type="EMBL" id="QVFD01000020">
    <property type="protein sequence ID" value="RGC43791.1"/>
    <property type="molecule type" value="Genomic_DNA"/>
</dbReference>
<dbReference type="Gene3D" id="1.10.10.10">
    <property type="entry name" value="Winged helix-like DNA-binding domain superfamily/Winged helix DNA-binding domain"/>
    <property type="match status" value="1"/>
</dbReference>
<feature type="domain" description="Metallo-beta-lactamase" evidence="1">
    <location>
        <begin position="25"/>
        <end position="233"/>
    </location>
</feature>